<gene>
    <name evidence="2" type="ORF">OXYTRIMIC_087</name>
</gene>
<protein>
    <submittedName>
        <fullName evidence="2">Uncharacterized protein</fullName>
    </submittedName>
</protein>
<keyword evidence="3" id="KW-1185">Reference proteome</keyword>
<comment type="caution">
    <text evidence="2">The sequence shown here is derived from an EMBL/GenBank/DDBJ whole genome shotgun (WGS) entry which is preliminary data.</text>
</comment>
<accession>A0A073HZJ7</accession>
<evidence type="ECO:0000256" key="1">
    <source>
        <dbReference type="SAM" id="MobiDB-lite"/>
    </source>
</evidence>
<name>A0A073HZJ7_9SPIT</name>
<reference evidence="3" key="1">
    <citation type="journal article" date="2014" name="Cell">
        <title>The Architecture of a Scrambled Genome Reveals Massive Levels of Genomic Rearrangement during Development.</title>
        <authorList>
            <person name="Chen X."/>
            <person name="Bracht J.R."/>
            <person name="Goldman A.D."/>
            <person name="Dolzhenko E."/>
            <person name="Clay D.M."/>
            <person name="Swart E.C."/>
            <person name="Perlman D.H."/>
            <person name="Doak T.G."/>
            <person name="Stuart A."/>
            <person name="Amemiya C.T."/>
            <person name="Sebra R.P."/>
            <person name="Landweber L.F."/>
        </authorList>
    </citation>
    <scope>NUCLEOTIDE SEQUENCE [LARGE SCALE GENOMIC DNA]</scope>
    <source>
        <strain evidence="3">JRB310</strain>
    </source>
</reference>
<sequence>MKSPKSAREDTMLIATTEEGVGISAEAAEMASVVKMKMAYVLEVDNKVIDQRVRTQRRDQQQRNRRRQRRSLERFL</sequence>
<dbReference type="EMBL" id="ARYC01008155">
    <property type="protein sequence ID" value="KEJ82660.1"/>
    <property type="molecule type" value="Genomic_DNA"/>
</dbReference>
<evidence type="ECO:0000313" key="3">
    <source>
        <dbReference type="Proteomes" id="UP000053232"/>
    </source>
</evidence>
<evidence type="ECO:0000313" key="2">
    <source>
        <dbReference type="EMBL" id="KEJ82660.1"/>
    </source>
</evidence>
<organism evidence="2 3">
    <name type="scientific">Oxytricha trifallax</name>
    <dbReference type="NCBI Taxonomy" id="1172189"/>
    <lineage>
        <taxon>Eukaryota</taxon>
        <taxon>Sar</taxon>
        <taxon>Alveolata</taxon>
        <taxon>Ciliophora</taxon>
        <taxon>Intramacronucleata</taxon>
        <taxon>Spirotrichea</taxon>
        <taxon>Stichotrichia</taxon>
        <taxon>Sporadotrichida</taxon>
        <taxon>Oxytrichidae</taxon>
        <taxon>Oxytrichinae</taxon>
        <taxon>Oxytricha</taxon>
    </lineage>
</organism>
<feature type="region of interest" description="Disordered" evidence="1">
    <location>
        <begin position="53"/>
        <end position="76"/>
    </location>
</feature>
<dbReference type="AlphaFoldDB" id="A0A073HZJ7"/>
<dbReference type="Proteomes" id="UP000053232">
    <property type="component" value="Unassembled WGS sequence"/>
</dbReference>
<proteinExistence type="predicted"/>
<feature type="compositionally biased region" description="Basic and acidic residues" evidence="1">
    <location>
        <begin position="53"/>
        <end position="62"/>
    </location>
</feature>